<protein>
    <submittedName>
        <fullName evidence="9">MFS transporter</fullName>
    </submittedName>
</protein>
<dbReference type="Proteomes" id="UP000249590">
    <property type="component" value="Unassembled WGS sequence"/>
</dbReference>
<gene>
    <name evidence="9" type="ORF">DLJ53_23935</name>
</gene>
<feature type="transmembrane region" description="Helical" evidence="7">
    <location>
        <begin position="327"/>
        <end position="346"/>
    </location>
</feature>
<feature type="transmembrane region" description="Helical" evidence="7">
    <location>
        <begin position="72"/>
        <end position="90"/>
    </location>
</feature>
<comment type="subcellular location">
    <subcellularLocation>
        <location evidence="1">Cell membrane</location>
        <topology evidence="1">Multi-pass membrane protein</topology>
    </subcellularLocation>
</comment>
<dbReference type="InterPro" id="IPR036259">
    <property type="entry name" value="MFS_trans_sf"/>
</dbReference>
<feature type="transmembrane region" description="Helical" evidence="7">
    <location>
        <begin position="31"/>
        <end position="52"/>
    </location>
</feature>
<evidence type="ECO:0000256" key="3">
    <source>
        <dbReference type="ARBA" id="ARBA00022692"/>
    </source>
</evidence>
<organism evidence="9 10">
    <name type="scientific">Acuticoccus sediminis</name>
    <dbReference type="NCBI Taxonomy" id="2184697"/>
    <lineage>
        <taxon>Bacteria</taxon>
        <taxon>Pseudomonadati</taxon>
        <taxon>Pseudomonadota</taxon>
        <taxon>Alphaproteobacteria</taxon>
        <taxon>Hyphomicrobiales</taxon>
        <taxon>Amorphaceae</taxon>
        <taxon>Acuticoccus</taxon>
    </lineage>
</organism>
<sequence>MQSPPVRRRGRKAARDFVTSKPAPGTNDGAAAAWGAVFALSLGAFALVASEFMPVSLLTPIASDLAITEGQAGQSLAISGAFAVVTSLTLTSVTRRIDRRHVLLALMALMVASGTAAALAVSFPVFLVGRALIGVAIGGFWSLSAAVAMRLVPDSKVPRALAIFNGGNALATVIAAPMGSLLGGLFGWRAAFLCLIPVAAAALVWLWFSLPALTPQARRAPGNIFALLKSPAVALGMAATALFFMGQFTLFTYLRPFLETVTNVGVSTLTVMLLMLGFAGFVGTSLINRPLERSLYPTLVALPVLLALTGLGLVLFGSSSIGTGSLMIAWGFIATSAPVGYWTWLARTLPNDAEAGGGLMVAIIQLSITLGATLGGLLFDAGGYVPTFLSSAMLLLASGALAVLTAMRLRREAHGGGFGASPQRATSI</sequence>
<evidence type="ECO:0000313" key="9">
    <source>
        <dbReference type="EMBL" id="RAH99558.1"/>
    </source>
</evidence>
<keyword evidence="10" id="KW-1185">Reference proteome</keyword>
<evidence type="ECO:0000313" key="10">
    <source>
        <dbReference type="Proteomes" id="UP000249590"/>
    </source>
</evidence>
<feature type="transmembrane region" description="Helical" evidence="7">
    <location>
        <begin position="385"/>
        <end position="404"/>
    </location>
</feature>
<feature type="region of interest" description="Disordered" evidence="6">
    <location>
        <begin position="1"/>
        <end position="22"/>
    </location>
</feature>
<dbReference type="GO" id="GO:0005886">
    <property type="term" value="C:plasma membrane"/>
    <property type="evidence" value="ECO:0007669"/>
    <property type="project" value="UniProtKB-SubCell"/>
</dbReference>
<reference evidence="9 10" key="1">
    <citation type="submission" date="2018-05" db="EMBL/GenBank/DDBJ databases">
        <title>Acuticoccus sediminis sp. nov., isolated from deep-sea sediment of Indian Ocean.</title>
        <authorList>
            <person name="Liu X."/>
            <person name="Lai Q."/>
            <person name="Du Y."/>
            <person name="Sun F."/>
            <person name="Zhang X."/>
            <person name="Wang S."/>
            <person name="Shao Z."/>
        </authorList>
    </citation>
    <scope>NUCLEOTIDE SEQUENCE [LARGE SCALE GENOMIC DNA]</scope>
    <source>
        <strain evidence="9 10">PTG4-2</strain>
    </source>
</reference>
<feature type="domain" description="Major facilitator superfamily (MFS) profile" evidence="8">
    <location>
        <begin position="36"/>
        <end position="410"/>
    </location>
</feature>
<dbReference type="PANTHER" id="PTHR43124:SF5">
    <property type="entry name" value="PURINE RIBONUCLEOSIDE EFFLUX PUMP NEPI"/>
    <property type="match status" value="1"/>
</dbReference>
<feature type="transmembrane region" description="Helical" evidence="7">
    <location>
        <begin position="188"/>
        <end position="210"/>
    </location>
</feature>
<evidence type="ECO:0000259" key="8">
    <source>
        <dbReference type="PROSITE" id="PS50850"/>
    </source>
</evidence>
<dbReference type="Pfam" id="PF07690">
    <property type="entry name" value="MFS_1"/>
    <property type="match status" value="1"/>
</dbReference>
<dbReference type="OrthoDB" id="9812189at2"/>
<comment type="caution">
    <text evidence="9">The sequence shown here is derived from an EMBL/GenBank/DDBJ whole genome shotgun (WGS) entry which is preliminary data.</text>
</comment>
<keyword evidence="4 7" id="KW-1133">Transmembrane helix</keyword>
<feature type="compositionally biased region" description="Basic residues" evidence="6">
    <location>
        <begin position="1"/>
        <end position="12"/>
    </location>
</feature>
<dbReference type="CDD" id="cd17324">
    <property type="entry name" value="MFS_NepI_like"/>
    <property type="match status" value="1"/>
</dbReference>
<feature type="transmembrane region" description="Helical" evidence="7">
    <location>
        <begin position="266"/>
        <end position="287"/>
    </location>
</feature>
<dbReference type="Gene3D" id="1.20.1250.20">
    <property type="entry name" value="MFS general substrate transporter like domains"/>
    <property type="match status" value="1"/>
</dbReference>
<dbReference type="PANTHER" id="PTHR43124">
    <property type="entry name" value="PURINE EFFLUX PUMP PBUE"/>
    <property type="match status" value="1"/>
</dbReference>
<evidence type="ECO:0000256" key="5">
    <source>
        <dbReference type="ARBA" id="ARBA00023136"/>
    </source>
</evidence>
<keyword evidence="2" id="KW-1003">Cell membrane</keyword>
<evidence type="ECO:0000256" key="7">
    <source>
        <dbReference type="SAM" id="Phobius"/>
    </source>
</evidence>
<feature type="transmembrane region" description="Helical" evidence="7">
    <location>
        <begin position="102"/>
        <end position="121"/>
    </location>
</feature>
<feature type="transmembrane region" description="Helical" evidence="7">
    <location>
        <begin position="299"/>
        <end position="321"/>
    </location>
</feature>
<dbReference type="AlphaFoldDB" id="A0A8B2NN09"/>
<feature type="transmembrane region" description="Helical" evidence="7">
    <location>
        <begin position="160"/>
        <end position="182"/>
    </location>
</feature>
<dbReference type="EMBL" id="QHHQ01000005">
    <property type="protein sequence ID" value="RAH99558.1"/>
    <property type="molecule type" value="Genomic_DNA"/>
</dbReference>
<dbReference type="InterPro" id="IPR020846">
    <property type="entry name" value="MFS_dom"/>
</dbReference>
<evidence type="ECO:0000256" key="4">
    <source>
        <dbReference type="ARBA" id="ARBA00022989"/>
    </source>
</evidence>
<dbReference type="PROSITE" id="PS50850">
    <property type="entry name" value="MFS"/>
    <property type="match status" value="1"/>
</dbReference>
<dbReference type="InterPro" id="IPR011701">
    <property type="entry name" value="MFS"/>
</dbReference>
<proteinExistence type="predicted"/>
<evidence type="ECO:0000256" key="2">
    <source>
        <dbReference type="ARBA" id="ARBA00022475"/>
    </source>
</evidence>
<dbReference type="GO" id="GO:0022857">
    <property type="term" value="F:transmembrane transporter activity"/>
    <property type="evidence" value="ECO:0007669"/>
    <property type="project" value="InterPro"/>
</dbReference>
<dbReference type="InterPro" id="IPR050189">
    <property type="entry name" value="MFS_Efflux_Transporters"/>
</dbReference>
<keyword evidence="3 7" id="KW-0812">Transmembrane</keyword>
<dbReference type="SUPFAM" id="SSF103473">
    <property type="entry name" value="MFS general substrate transporter"/>
    <property type="match status" value="1"/>
</dbReference>
<feature type="transmembrane region" description="Helical" evidence="7">
    <location>
        <begin position="127"/>
        <end position="148"/>
    </location>
</feature>
<evidence type="ECO:0000256" key="6">
    <source>
        <dbReference type="SAM" id="MobiDB-lite"/>
    </source>
</evidence>
<evidence type="ECO:0000256" key="1">
    <source>
        <dbReference type="ARBA" id="ARBA00004651"/>
    </source>
</evidence>
<keyword evidence="5 7" id="KW-0472">Membrane</keyword>
<feature type="transmembrane region" description="Helical" evidence="7">
    <location>
        <begin position="358"/>
        <end position="379"/>
    </location>
</feature>
<accession>A0A8B2NN09</accession>
<feature type="transmembrane region" description="Helical" evidence="7">
    <location>
        <begin position="231"/>
        <end position="254"/>
    </location>
</feature>
<name>A0A8B2NN09_9HYPH</name>